<keyword evidence="1" id="KW-0732">Signal</keyword>
<reference evidence="3" key="2">
    <citation type="submission" date="2020-10" db="UniProtKB">
        <authorList>
            <consortium name="WormBaseParasite"/>
        </authorList>
    </citation>
    <scope>IDENTIFICATION</scope>
</reference>
<proteinExistence type="predicted"/>
<protein>
    <submittedName>
        <fullName evidence="3">Neuropeptide-Like Protein</fullName>
    </submittedName>
</protein>
<name>A0A7E4WAU5_PANRE</name>
<accession>A0A7E4WAU5</accession>
<dbReference type="PROSITE" id="PS51257">
    <property type="entry name" value="PROKAR_LIPOPROTEIN"/>
    <property type="match status" value="1"/>
</dbReference>
<dbReference type="WBParaSite" id="Pan_g8712.t1">
    <property type="protein sequence ID" value="Pan_g8712.t1"/>
    <property type="gene ID" value="Pan_g8712"/>
</dbReference>
<feature type="chain" id="PRO_5028874213" evidence="1">
    <location>
        <begin position="23"/>
        <end position="79"/>
    </location>
</feature>
<dbReference type="Proteomes" id="UP000492821">
    <property type="component" value="Unassembled WGS sequence"/>
</dbReference>
<organism evidence="2 3">
    <name type="scientific">Panagrellus redivivus</name>
    <name type="common">Microworm</name>
    <dbReference type="NCBI Taxonomy" id="6233"/>
    <lineage>
        <taxon>Eukaryota</taxon>
        <taxon>Metazoa</taxon>
        <taxon>Ecdysozoa</taxon>
        <taxon>Nematoda</taxon>
        <taxon>Chromadorea</taxon>
        <taxon>Rhabditida</taxon>
        <taxon>Tylenchina</taxon>
        <taxon>Panagrolaimomorpha</taxon>
        <taxon>Panagrolaimoidea</taxon>
        <taxon>Panagrolaimidae</taxon>
        <taxon>Panagrellus</taxon>
    </lineage>
</organism>
<reference evidence="2" key="1">
    <citation type="journal article" date="2013" name="Genetics">
        <title>The draft genome and transcriptome of Panagrellus redivivus are shaped by the harsh demands of a free-living lifestyle.</title>
        <authorList>
            <person name="Srinivasan J."/>
            <person name="Dillman A.R."/>
            <person name="Macchietto M.G."/>
            <person name="Heikkinen L."/>
            <person name="Lakso M."/>
            <person name="Fracchia K.M."/>
            <person name="Antoshechkin I."/>
            <person name="Mortazavi A."/>
            <person name="Wong G."/>
            <person name="Sternberg P.W."/>
        </authorList>
    </citation>
    <scope>NUCLEOTIDE SEQUENCE [LARGE SCALE GENOMIC DNA]</scope>
    <source>
        <strain evidence="2">MT8872</strain>
    </source>
</reference>
<dbReference type="AlphaFoldDB" id="A0A7E4WAU5"/>
<evidence type="ECO:0000313" key="2">
    <source>
        <dbReference type="Proteomes" id="UP000492821"/>
    </source>
</evidence>
<sequence>MNRFCVVFLALAFVACITVAQSADYGIRAKRAINPFMDSIGKRSQPYRFETYPKRYFDGFTGHTAYRRNMFLIPVLNDE</sequence>
<evidence type="ECO:0000256" key="1">
    <source>
        <dbReference type="SAM" id="SignalP"/>
    </source>
</evidence>
<evidence type="ECO:0000313" key="3">
    <source>
        <dbReference type="WBParaSite" id="Pan_g8712.t1"/>
    </source>
</evidence>
<feature type="signal peptide" evidence="1">
    <location>
        <begin position="1"/>
        <end position="22"/>
    </location>
</feature>
<keyword evidence="2" id="KW-1185">Reference proteome</keyword>